<dbReference type="InterPro" id="IPR001845">
    <property type="entry name" value="HTH_ArsR_DNA-bd_dom"/>
</dbReference>
<dbReference type="Gene3D" id="1.10.10.10">
    <property type="entry name" value="Winged helix-like DNA-binding domain superfamily/Winged helix DNA-binding domain"/>
    <property type="match status" value="1"/>
</dbReference>
<evidence type="ECO:0000259" key="5">
    <source>
        <dbReference type="PROSITE" id="PS50987"/>
    </source>
</evidence>
<dbReference type="InterPro" id="IPR018334">
    <property type="entry name" value="ArsR_HTH"/>
</dbReference>
<dbReference type="PANTHER" id="PTHR43132:SF6">
    <property type="entry name" value="HTH-TYPE TRANSCRIPTIONAL REPRESSOR CZRA"/>
    <property type="match status" value="1"/>
</dbReference>
<dbReference type="GO" id="GO:0003677">
    <property type="term" value="F:DNA binding"/>
    <property type="evidence" value="ECO:0007669"/>
    <property type="project" value="UniProtKB-KW"/>
</dbReference>
<sequence>MKDTDILVCQEYCPNLKNIKELKNKKLSEDIIQQLAATFKVLGDPTRIKIINILANKELCVCDISELLGMTQSAISHQLRKLRDSNLVKYRKEGRVVYYSLDDHHILQLFNQGLEHVMEDDQI</sequence>
<keyword evidence="1" id="KW-0805">Transcription regulation</keyword>
<dbReference type="RefSeq" id="WP_078810396.1">
    <property type="nucleotide sequence ID" value="NZ_FUWM01000016.1"/>
</dbReference>
<name>A0A1T4NX20_9FIRM</name>
<dbReference type="CDD" id="cd00090">
    <property type="entry name" value="HTH_ARSR"/>
    <property type="match status" value="1"/>
</dbReference>
<dbReference type="GO" id="GO:0046686">
    <property type="term" value="P:response to cadmium ion"/>
    <property type="evidence" value="ECO:0007669"/>
    <property type="project" value="UniProtKB-KW"/>
</dbReference>
<evidence type="ECO:0000256" key="4">
    <source>
        <dbReference type="ARBA" id="ARBA00043263"/>
    </source>
</evidence>
<keyword evidence="3" id="KW-0804">Transcription</keyword>
<dbReference type="PROSITE" id="PS00846">
    <property type="entry name" value="HTH_ARSR_1"/>
    <property type="match status" value="1"/>
</dbReference>
<dbReference type="OrthoDB" id="9794330at2"/>
<accession>A0A1T4NX20</accession>
<dbReference type="SMART" id="SM00418">
    <property type="entry name" value="HTH_ARSR"/>
    <property type="match status" value="1"/>
</dbReference>
<organism evidence="6 7">
    <name type="scientific">Selenihalanaerobacter shriftii</name>
    <dbReference type="NCBI Taxonomy" id="142842"/>
    <lineage>
        <taxon>Bacteria</taxon>
        <taxon>Bacillati</taxon>
        <taxon>Bacillota</taxon>
        <taxon>Clostridia</taxon>
        <taxon>Halanaerobiales</taxon>
        <taxon>Halobacteroidaceae</taxon>
        <taxon>Selenihalanaerobacter</taxon>
    </lineage>
</organism>
<feature type="domain" description="HTH arsR-type" evidence="5">
    <location>
        <begin position="27"/>
        <end position="121"/>
    </location>
</feature>
<dbReference type="InterPro" id="IPR036390">
    <property type="entry name" value="WH_DNA-bd_sf"/>
</dbReference>
<dbReference type="EMBL" id="FUWM01000016">
    <property type="protein sequence ID" value="SJZ83592.1"/>
    <property type="molecule type" value="Genomic_DNA"/>
</dbReference>
<keyword evidence="7" id="KW-1185">Reference proteome</keyword>
<evidence type="ECO:0000256" key="2">
    <source>
        <dbReference type="ARBA" id="ARBA00023125"/>
    </source>
</evidence>
<dbReference type="AlphaFoldDB" id="A0A1T4NX20"/>
<dbReference type="Proteomes" id="UP000190625">
    <property type="component" value="Unassembled WGS sequence"/>
</dbReference>
<keyword evidence="4" id="KW-0105">Cadmium resistance</keyword>
<evidence type="ECO:0000313" key="7">
    <source>
        <dbReference type="Proteomes" id="UP000190625"/>
    </source>
</evidence>
<dbReference type="STRING" id="142842.SAMN02745118_01960"/>
<dbReference type="InterPro" id="IPR036388">
    <property type="entry name" value="WH-like_DNA-bd_sf"/>
</dbReference>
<dbReference type="InterPro" id="IPR051011">
    <property type="entry name" value="Metal_resp_trans_reg"/>
</dbReference>
<gene>
    <name evidence="6" type="ORF">SAMN02745118_01960</name>
</gene>
<reference evidence="7" key="1">
    <citation type="submission" date="2017-02" db="EMBL/GenBank/DDBJ databases">
        <authorList>
            <person name="Varghese N."/>
            <person name="Submissions S."/>
        </authorList>
    </citation>
    <scope>NUCLEOTIDE SEQUENCE [LARGE SCALE GENOMIC DNA]</scope>
    <source>
        <strain evidence="7">ATCC BAA-73</strain>
    </source>
</reference>
<dbReference type="SUPFAM" id="SSF46785">
    <property type="entry name" value="Winged helix' DNA-binding domain"/>
    <property type="match status" value="1"/>
</dbReference>
<dbReference type="GO" id="GO:0003700">
    <property type="term" value="F:DNA-binding transcription factor activity"/>
    <property type="evidence" value="ECO:0007669"/>
    <property type="project" value="InterPro"/>
</dbReference>
<dbReference type="PROSITE" id="PS50987">
    <property type="entry name" value="HTH_ARSR_2"/>
    <property type="match status" value="1"/>
</dbReference>
<proteinExistence type="predicted"/>
<protein>
    <submittedName>
        <fullName evidence="6">Transcriptional regulator, ArsR family</fullName>
    </submittedName>
</protein>
<dbReference type="PANTHER" id="PTHR43132">
    <property type="entry name" value="ARSENICAL RESISTANCE OPERON REPRESSOR ARSR-RELATED"/>
    <property type="match status" value="1"/>
</dbReference>
<dbReference type="PRINTS" id="PR00778">
    <property type="entry name" value="HTHARSR"/>
</dbReference>
<evidence type="ECO:0000256" key="3">
    <source>
        <dbReference type="ARBA" id="ARBA00023163"/>
    </source>
</evidence>
<dbReference type="NCBIfam" id="NF033788">
    <property type="entry name" value="HTH_metalloreg"/>
    <property type="match status" value="1"/>
</dbReference>
<evidence type="ECO:0000313" key="6">
    <source>
        <dbReference type="EMBL" id="SJZ83592.1"/>
    </source>
</evidence>
<dbReference type="Pfam" id="PF01022">
    <property type="entry name" value="HTH_5"/>
    <property type="match status" value="1"/>
</dbReference>
<evidence type="ECO:0000256" key="1">
    <source>
        <dbReference type="ARBA" id="ARBA00023015"/>
    </source>
</evidence>
<dbReference type="InterPro" id="IPR011991">
    <property type="entry name" value="ArsR-like_HTH"/>
</dbReference>
<keyword evidence="2" id="KW-0238">DNA-binding</keyword>